<keyword evidence="2" id="KW-1185">Reference proteome</keyword>
<dbReference type="RefSeq" id="WP_138789289.1">
    <property type="nucleotide sequence ID" value="NZ_JBHTGQ010000031.1"/>
</dbReference>
<dbReference type="SUPFAM" id="SSF103642">
    <property type="entry name" value="Sec-C motif"/>
    <property type="match status" value="1"/>
</dbReference>
<dbReference type="EMBL" id="JBHTGQ010000031">
    <property type="protein sequence ID" value="MFC7750899.1"/>
    <property type="molecule type" value="Genomic_DNA"/>
</dbReference>
<reference evidence="2" key="1">
    <citation type="journal article" date="2019" name="Int. J. Syst. Evol. Microbiol.">
        <title>The Global Catalogue of Microorganisms (GCM) 10K type strain sequencing project: providing services to taxonomists for standard genome sequencing and annotation.</title>
        <authorList>
            <consortium name="The Broad Institute Genomics Platform"/>
            <consortium name="The Broad Institute Genome Sequencing Center for Infectious Disease"/>
            <person name="Wu L."/>
            <person name="Ma J."/>
        </authorList>
    </citation>
    <scope>NUCLEOTIDE SEQUENCE [LARGE SCALE GENOMIC DNA]</scope>
    <source>
        <strain evidence="2">JCM 18657</strain>
    </source>
</reference>
<sequence length="388" mass="44402">MTTIKQKRTKQWVDKLWPESTYPVSYGDALSKLTKDELTYIRTKLRIPGLSSLNKQALIEALVRLVPERIEEETIRYWDRERWTVIQKILNGQGRWAKPLLTVEQYDYFRYRGIAFPSTVDKTRVVLIPEELMAWFRAKGANLYNKGIAVRNTEWVRLSAGLLYYYGTMTVEQLAERVSALTGAAVDVPEFSGVLREASEYYAQIRVDAGDRVSHSRVADPEKVVGEQEFRAELEFYPLTKSQILKAAEPDYIEKNQYYIDLVRFLRAIYEISREEADCLVEECAEAAMNGLSQGEVMRILSDSLELPDEATMKVLTDKLVLLMNSTRQWVLKGYSPDELSALRQRASVAEESAKKADVISMETRRKIGRNDPCPCGSGKKFKKCCSG</sequence>
<dbReference type="PANTHER" id="PTHR33747:SF1">
    <property type="entry name" value="ADENYLATE CYCLASE-ASSOCIATED CAP C-TERMINAL DOMAIN-CONTAINING PROTEIN"/>
    <property type="match status" value="1"/>
</dbReference>
<dbReference type="Proteomes" id="UP001596528">
    <property type="component" value="Unassembled WGS sequence"/>
</dbReference>
<dbReference type="PANTHER" id="PTHR33747">
    <property type="entry name" value="UPF0225 PROTEIN SCO1677"/>
    <property type="match status" value="1"/>
</dbReference>
<dbReference type="Pfam" id="PF02810">
    <property type="entry name" value="SEC-C"/>
    <property type="match status" value="1"/>
</dbReference>
<dbReference type="InterPro" id="IPR004027">
    <property type="entry name" value="SEC_C_motif"/>
</dbReference>
<evidence type="ECO:0000313" key="1">
    <source>
        <dbReference type="EMBL" id="MFC7750899.1"/>
    </source>
</evidence>
<gene>
    <name evidence="1" type="ORF">ACFQWB_13310</name>
</gene>
<accession>A0ABW2V431</accession>
<comment type="caution">
    <text evidence="1">The sequence shown here is derived from an EMBL/GenBank/DDBJ whole genome shotgun (WGS) entry which is preliminary data.</text>
</comment>
<protein>
    <submittedName>
        <fullName evidence="1">YecA family protein</fullName>
    </submittedName>
</protein>
<dbReference type="Gene3D" id="3.10.450.50">
    <property type="match status" value="1"/>
</dbReference>
<evidence type="ECO:0000313" key="2">
    <source>
        <dbReference type="Proteomes" id="UP001596528"/>
    </source>
</evidence>
<name>A0ABW2V431_9BACL</name>
<proteinExistence type="predicted"/>
<organism evidence="1 2">
    <name type="scientific">Paenibacillus thermoaerophilus</name>
    <dbReference type="NCBI Taxonomy" id="1215385"/>
    <lineage>
        <taxon>Bacteria</taxon>
        <taxon>Bacillati</taxon>
        <taxon>Bacillota</taxon>
        <taxon>Bacilli</taxon>
        <taxon>Bacillales</taxon>
        <taxon>Paenibacillaceae</taxon>
        <taxon>Paenibacillus</taxon>
    </lineage>
</organism>